<accession>G7MGW5</accession>
<dbReference type="EMBL" id="CM001253">
    <property type="protein sequence ID" value="EHH14748.1"/>
    <property type="molecule type" value="Genomic_DNA"/>
</dbReference>
<protein>
    <submittedName>
        <fullName evidence="2">Uncharacterized protein</fullName>
    </submittedName>
</protein>
<organism evidence="2">
    <name type="scientific">Macaca mulatta</name>
    <name type="common">Rhesus macaque</name>
    <dbReference type="NCBI Taxonomy" id="9544"/>
    <lineage>
        <taxon>Eukaryota</taxon>
        <taxon>Metazoa</taxon>
        <taxon>Chordata</taxon>
        <taxon>Craniata</taxon>
        <taxon>Vertebrata</taxon>
        <taxon>Euteleostomi</taxon>
        <taxon>Mammalia</taxon>
        <taxon>Eutheria</taxon>
        <taxon>Euarchontoglires</taxon>
        <taxon>Primates</taxon>
        <taxon>Haplorrhini</taxon>
        <taxon>Catarrhini</taxon>
        <taxon>Cercopithecidae</taxon>
        <taxon>Cercopithecinae</taxon>
        <taxon>Macaca</taxon>
    </lineage>
</organism>
<name>G7MGW5_MACMU</name>
<feature type="non-terminal residue" evidence="2">
    <location>
        <position position="27"/>
    </location>
</feature>
<proteinExistence type="predicted"/>
<sequence>CVSAVRRPMPPAEKSKGPPVLAPAGPG</sequence>
<feature type="non-terminal residue" evidence="2">
    <location>
        <position position="1"/>
    </location>
</feature>
<evidence type="ECO:0000256" key="1">
    <source>
        <dbReference type="SAM" id="MobiDB-lite"/>
    </source>
</evidence>
<gene>
    <name evidence="2" type="ORF">EGK_00719</name>
</gene>
<dbReference type="AlphaFoldDB" id="G7MGW5"/>
<reference evidence="2" key="1">
    <citation type="journal article" date="2011" name="Nat. Biotechnol.">
        <title>Genome sequencing and comparison of two nonhuman primate animal models, the cynomolgus and Chinese rhesus macaques.</title>
        <authorList>
            <person name="Yan G."/>
            <person name="Zhang G."/>
            <person name="Fang X."/>
            <person name="Zhang Y."/>
            <person name="Li C."/>
            <person name="Ling F."/>
            <person name="Cooper D.N."/>
            <person name="Li Q."/>
            <person name="Li Y."/>
            <person name="van Gool A.J."/>
            <person name="Du H."/>
            <person name="Chen J."/>
            <person name="Chen R."/>
            <person name="Zhang P."/>
            <person name="Huang Z."/>
            <person name="Thompson J.R."/>
            <person name="Meng Y."/>
            <person name="Bai Y."/>
            <person name="Wang J."/>
            <person name="Zhuo M."/>
            <person name="Wang T."/>
            <person name="Huang Y."/>
            <person name="Wei L."/>
            <person name="Li J."/>
            <person name="Wang Z."/>
            <person name="Hu H."/>
            <person name="Yang P."/>
            <person name="Le L."/>
            <person name="Stenson P.D."/>
            <person name="Li B."/>
            <person name="Liu X."/>
            <person name="Ball E.V."/>
            <person name="An N."/>
            <person name="Huang Q."/>
            <person name="Zhang Y."/>
            <person name="Fan W."/>
            <person name="Zhang X."/>
            <person name="Li Y."/>
            <person name="Wang W."/>
            <person name="Katze M.G."/>
            <person name="Su B."/>
            <person name="Nielsen R."/>
            <person name="Yang H."/>
            <person name="Wang J."/>
            <person name="Wang X."/>
            <person name="Wang J."/>
        </authorList>
    </citation>
    <scope>NUCLEOTIDE SEQUENCE [LARGE SCALE GENOMIC DNA]</scope>
    <source>
        <strain evidence="2">CR-5</strain>
    </source>
</reference>
<evidence type="ECO:0000313" key="2">
    <source>
        <dbReference type="EMBL" id="EHH14748.1"/>
    </source>
</evidence>
<dbReference type="Proteomes" id="UP000013456">
    <property type="component" value="Chromosome 1"/>
</dbReference>
<feature type="region of interest" description="Disordered" evidence="1">
    <location>
        <begin position="1"/>
        <end position="27"/>
    </location>
</feature>